<gene>
    <name evidence="10" type="ORF">FDO65_17645</name>
</gene>
<dbReference type="GO" id="GO:0016780">
    <property type="term" value="F:phosphotransferase activity, for other substituted phosphate groups"/>
    <property type="evidence" value="ECO:0007669"/>
    <property type="project" value="TreeGrafter"/>
</dbReference>
<keyword evidence="11" id="KW-1185">Reference proteome</keyword>
<evidence type="ECO:0000256" key="8">
    <source>
        <dbReference type="SAM" id="Phobius"/>
    </source>
</evidence>
<keyword evidence="6 8" id="KW-0472">Membrane</keyword>
<evidence type="ECO:0000256" key="7">
    <source>
        <dbReference type="SAM" id="MobiDB-lite"/>
    </source>
</evidence>
<feature type="transmembrane region" description="Helical" evidence="8">
    <location>
        <begin position="161"/>
        <end position="180"/>
    </location>
</feature>
<keyword evidence="5 8" id="KW-1133">Transmembrane helix</keyword>
<feature type="region of interest" description="Disordered" evidence="7">
    <location>
        <begin position="1"/>
        <end position="31"/>
    </location>
</feature>
<dbReference type="Proteomes" id="UP000306985">
    <property type="component" value="Unassembled WGS sequence"/>
</dbReference>
<feature type="transmembrane region" description="Helical" evidence="8">
    <location>
        <begin position="138"/>
        <end position="155"/>
    </location>
</feature>
<evidence type="ECO:0000313" key="10">
    <source>
        <dbReference type="EMBL" id="TKV57348.1"/>
    </source>
</evidence>
<dbReference type="InterPro" id="IPR017475">
    <property type="entry name" value="EPS_sugar_tfrase"/>
</dbReference>
<comment type="subcellular location">
    <subcellularLocation>
        <location evidence="1">Membrane</location>
        <topology evidence="1">Multi-pass membrane protein</topology>
    </subcellularLocation>
</comment>
<dbReference type="Gene3D" id="3.40.50.720">
    <property type="entry name" value="NAD(P)-binding Rossmann-like Domain"/>
    <property type="match status" value="1"/>
</dbReference>
<feature type="transmembrane region" description="Helical" evidence="8">
    <location>
        <begin position="63"/>
        <end position="81"/>
    </location>
</feature>
<feature type="compositionally biased region" description="Low complexity" evidence="7">
    <location>
        <begin position="20"/>
        <end position="31"/>
    </location>
</feature>
<sequence>MSVIASRAQPDQEGPDETRPAAAFVDPADPAGPVEITSAATTRDEPALPTTVDRWSVRLRTRLLLTDTATVVLVVFASQALRISDRTQVVVDGFGSINYWAISTLLSALWIASLAIFGAYDKNILGAGASEYGRIGKASFYLFGFTAIVSYLLQAEVARSYLMIALPLGLFGLIGGRWVWRRLLAEYRRSGSHLNQVLIVGSPQRAHDLARRLRAEPAAGFRVVGLCLPGAPDVTPNQHSASPLMTDDGFEVAGGVGDILSAIRLTGADTVAVEASESFGPEEVRELGWKLEGTGVRLALAPALTDVAGPRVHVRPVAGLPLLYVEEPRFRGPKLIAKTALDVGLATIGLVLLSPVLLAVAVLIKIKDPGPIFFRQNRVGYGGKVFRVWKFRTMIHGADKQVDKAKDEAGQTASVFYKSANDARITPLGRFLRKTSIDELPQLFNVVAGQMSIVGPRPLVPGEGAEIGNFLERRRLVRPGITGLWQVSGRSDVSAEERIRLDFYYVENWSVAGDLVIIGRTVKTVLAREGAY</sequence>
<name>A0A4U6QBK5_9ACTN</name>
<dbReference type="RefSeq" id="WP_137451052.1">
    <property type="nucleotide sequence ID" value="NZ_SZZH01000005.1"/>
</dbReference>
<dbReference type="PANTHER" id="PTHR30576">
    <property type="entry name" value="COLANIC BIOSYNTHESIS UDP-GLUCOSE LIPID CARRIER TRANSFERASE"/>
    <property type="match status" value="1"/>
</dbReference>
<reference evidence="10 11" key="1">
    <citation type="submission" date="2019-05" db="EMBL/GenBank/DDBJ databases">
        <title>Nakamurella sp. N5BH11, whole genome shotgun sequence.</title>
        <authorList>
            <person name="Tuo L."/>
        </authorList>
    </citation>
    <scope>NUCLEOTIDE SEQUENCE [LARGE SCALE GENOMIC DNA]</scope>
    <source>
        <strain evidence="10 11">N5BH11</strain>
    </source>
</reference>
<dbReference type="AlphaFoldDB" id="A0A4U6QBK5"/>
<dbReference type="OrthoDB" id="9808602at2"/>
<protein>
    <submittedName>
        <fullName evidence="10">Sugar transferase</fullName>
    </submittedName>
</protein>
<evidence type="ECO:0000256" key="3">
    <source>
        <dbReference type="ARBA" id="ARBA00022679"/>
    </source>
</evidence>
<dbReference type="EMBL" id="SZZH01000005">
    <property type="protein sequence ID" value="TKV57348.1"/>
    <property type="molecule type" value="Genomic_DNA"/>
</dbReference>
<accession>A0A4U6QBK5</accession>
<dbReference type="InterPro" id="IPR003362">
    <property type="entry name" value="Bact_transf"/>
</dbReference>
<evidence type="ECO:0000313" key="11">
    <source>
        <dbReference type="Proteomes" id="UP000306985"/>
    </source>
</evidence>
<organism evidence="10 11">
    <name type="scientific">Nakamurella flava</name>
    <dbReference type="NCBI Taxonomy" id="2576308"/>
    <lineage>
        <taxon>Bacteria</taxon>
        <taxon>Bacillati</taxon>
        <taxon>Actinomycetota</taxon>
        <taxon>Actinomycetes</taxon>
        <taxon>Nakamurellales</taxon>
        <taxon>Nakamurellaceae</taxon>
        <taxon>Nakamurella</taxon>
    </lineage>
</organism>
<evidence type="ECO:0000259" key="9">
    <source>
        <dbReference type="Pfam" id="PF02397"/>
    </source>
</evidence>
<comment type="caution">
    <text evidence="10">The sequence shown here is derived from an EMBL/GenBank/DDBJ whole genome shotgun (WGS) entry which is preliminary data.</text>
</comment>
<proteinExistence type="inferred from homology"/>
<keyword evidence="4 8" id="KW-0812">Transmembrane</keyword>
<keyword evidence="3 10" id="KW-0808">Transferase</keyword>
<feature type="transmembrane region" description="Helical" evidence="8">
    <location>
        <begin position="97"/>
        <end position="117"/>
    </location>
</feature>
<dbReference type="PANTHER" id="PTHR30576:SF10">
    <property type="entry name" value="SLL5057 PROTEIN"/>
    <property type="match status" value="1"/>
</dbReference>
<evidence type="ECO:0000256" key="4">
    <source>
        <dbReference type="ARBA" id="ARBA00022692"/>
    </source>
</evidence>
<dbReference type="Pfam" id="PF13727">
    <property type="entry name" value="CoA_binding_3"/>
    <property type="match status" value="1"/>
</dbReference>
<comment type="similarity">
    <text evidence="2">Belongs to the bacterial sugar transferase family.</text>
</comment>
<feature type="transmembrane region" description="Helical" evidence="8">
    <location>
        <begin position="339"/>
        <end position="364"/>
    </location>
</feature>
<dbReference type="GO" id="GO:0016020">
    <property type="term" value="C:membrane"/>
    <property type="evidence" value="ECO:0007669"/>
    <property type="project" value="UniProtKB-SubCell"/>
</dbReference>
<evidence type="ECO:0000256" key="6">
    <source>
        <dbReference type="ARBA" id="ARBA00023136"/>
    </source>
</evidence>
<evidence type="ECO:0000256" key="5">
    <source>
        <dbReference type="ARBA" id="ARBA00022989"/>
    </source>
</evidence>
<dbReference type="Pfam" id="PF02397">
    <property type="entry name" value="Bac_transf"/>
    <property type="match status" value="1"/>
</dbReference>
<evidence type="ECO:0000256" key="2">
    <source>
        <dbReference type="ARBA" id="ARBA00006464"/>
    </source>
</evidence>
<dbReference type="NCBIfam" id="TIGR03025">
    <property type="entry name" value="EPS_sugtrans"/>
    <property type="match status" value="1"/>
</dbReference>
<evidence type="ECO:0000256" key="1">
    <source>
        <dbReference type="ARBA" id="ARBA00004141"/>
    </source>
</evidence>
<feature type="domain" description="Bacterial sugar transferase" evidence="9">
    <location>
        <begin position="338"/>
        <end position="526"/>
    </location>
</feature>